<gene>
    <name evidence="1" type="ORF">R4I43_08145</name>
</gene>
<organism evidence="1 2">
    <name type="scientific">Saccharopolyspora mangrovi</name>
    <dbReference type="NCBI Taxonomy" id="3082379"/>
    <lineage>
        <taxon>Bacteria</taxon>
        <taxon>Bacillati</taxon>
        <taxon>Actinomycetota</taxon>
        <taxon>Actinomycetes</taxon>
        <taxon>Pseudonocardiales</taxon>
        <taxon>Pseudonocardiaceae</taxon>
        <taxon>Saccharopolyspora</taxon>
    </lineage>
</organism>
<reference evidence="1 2" key="1">
    <citation type="submission" date="2023-10" db="EMBL/GenBank/DDBJ databases">
        <title>Saccharopolyspora sp. nov., isolated from mangrove soil.</title>
        <authorList>
            <person name="Lu Y."/>
            <person name="Liu W."/>
        </authorList>
    </citation>
    <scope>NUCLEOTIDE SEQUENCE [LARGE SCALE GENOMIC DNA]</scope>
    <source>
        <strain evidence="1 2">S2-29</strain>
    </source>
</reference>
<protein>
    <submittedName>
        <fullName evidence="1">Uncharacterized protein</fullName>
    </submittedName>
</protein>
<comment type="caution">
    <text evidence="1">The sequence shown here is derived from an EMBL/GenBank/DDBJ whole genome shotgun (WGS) entry which is preliminary data.</text>
</comment>
<keyword evidence="2" id="KW-1185">Reference proteome</keyword>
<dbReference type="RefSeq" id="WP_324264926.1">
    <property type="nucleotide sequence ID" value="NZ_JAWLNX010000004.1"/>
</dbReference>
<name>A0ABU6A764_9PSEU</name>
<evidence type="ECO:0000313" key="1">
    <source>
        <dbReference type="EMBL" id="MEB3367375.1"/>
    </source>
</evidence>
<dbReference type="EMBL" id="JAWLNX010000004">
    <property type="protein sequence ID" value="MEB3367375.1"/>
    <property type="molecule type" value="Genomic_DNA"/>
</dbReference>
<sequence>MATEPWDDDAFDPPGAGSLFVNADNEGRLLLITPNEYDPNFTTKAGTGPAVRGDVVVLDGPDAPVEYENSLLFGKVFTGQLRKNCGTGKPNLGRFGLGEKKPGQNAPWQLATPTEEDKKLARKYLASKEETPF</sequence>
<proteinExistence type="predicted"/>
<dbReference type="Proteomes" id="UP001327093">
    <property type="component" value="Unassembled WGS sequence"/>
</dbReference>
<evidence type="ECO:0000313" key="2">
    <source>
        <dbReference type="Proteomes" id="UP001327093"/>
    </source>
</evidence>
<accession>A0ABU6A764</accession>